<comment type="caution">
    <text evidence="3">The sequence shown here is derived from an EMBL/GenBank/DDBJ whole genome shotgun (WGS) entry which is preliminary data.</text>
</comment>
<proteinExistence type="predicted"/>
<sequence>MAISSMGVFGSNSGNALFYSGVFRALSTPDSTLVPDGYLYRRREPSREHAAKINDSYDHFVLPMANAFKPRFYPALQRMTKLIHNVKIPVSVIGVGAQMPFGRAFEDIDDEFKKVVGDFAAAVLEHSPSLGVRGEYTADLLVHMGFDESQIRVIGCPSLFTFGAAKAPVKKVDEITPDSKIAFNASPSVKGIGEFLEANTQTYQNSVVVAQEIERLRLMLWGEETPNKKEDRRLPVHRDHPLYLQDRLRMFVDPHVWFNYLSEFDFCVGTRIHGNVAGMLGGTPSLVLAHDSRTTELAQFTGIPYRMFTEIKDTPLHELYAEADWSQFEGKQAKNFENYKDFLDSHNLQHVFTPGNENPEYDKALASDKYPGPVHSLTAEGELGRRQIIERLSWLRQGYKGDFARPFYAYKPPVGGPKLIDQDKTRQAILDLRAEVKELRSLLNTQSADLAAVRDAEPEPEDPQRSLASRARSAAGRVRRNVKKQVREAKARRNK</sequence>
<dbReference type="GO" id="GO:0016740">
    <property type="term" value="F:transferase activity"/>
    <property type="evidence" value="ECO:0007669"/>
    <property type="project" value="UniProtKB-KW"/>
</dbReference>
<keyword evidence="3" id="KW-0808">Transferase</keyword>
<dbReference type="Pfam" id="PF04230">
    <property type="entry name" value="PS_pyruv_trans"/>
    <property type="match status" value="1"/>
</dbReference>
<evidence type="ECO:0000313" key="3">
    <source>
        <dbReference type="EMBL" id="HIT75200.1"/>
    </source>
</evidence>
<evidence type="ECO:0000256" key="1">
    <source>
        <dbReference type="SAM" id="MobiDB-lite"/>
    </source>
</evidence>
<feature type="domain" description="Polysaccharide pyruvyl transferase" evidence="2">
    <location>
        <begin position="73"/>
        <end position="292"/>
    </location>
</feature>
<name>A0A9D1GYL4_9ACTN</name>
<dbReference type="Proteomes" id="UP000886842">
    <property type="component" value="Unassembled WGS sequence"/>
</dbReference>
<protein>
    <submittedName>
        <fullName evidence="3">Polysaccharide pyruvyl transferase family protein</fullName>
    </submittedName>
</protein>
<evidence type="ECO:0000259" key="2">
    <source>
        <dbReference type="Pfam" id="PF04230"/>
    </source>
</evidence>
<dbReference type="InterPro" id="IPR007345">
    <property type="entry name" value="Polysacch_pyruvyl_Trfase"/>
</dbReference>
<reference evidence="3" key="2">
    <citation type="journal article" date="2021" name="PeerJ">
        <title>Extensive microbial diversity within the chicken gut microbiome revealed by metagenomics and culture.</title>
        <authorList>
            <person name="Gilroy R."/>
            <person name="Ravi A."/>
            <person name="Getino M."/>
            <person name="Pursley I."/>
            <person name="Horton D.L."/>
            <person name="Alikhan N.F."/>
            <person name="Baker D."/>
            <person name="Gharbi K."/>
            <person name="Hall N."/>
            <person name="Watson M."/>
            <person name="Adriaenssens E.M."/>
            <person name="Foster-Nyarko E."/>
            <person name="Jarju S."/>
            <person name="Secka A."/>
            <person name="Antonio M."/>
            <person name="Oren A."/>
            <person name="Chaudhuri R.R."/>
            <person name="La Ragione R."/>
            <person name="Hildebrand F."/>
            <person name="Pallen M.J."/>
        </authorList>
    </citation>
    <scope>NUCLEOTIDE SEQUENCE</scope>
    <source>
        <strain evidence="3">ChiGjej1B1-24693</strain>
    </source>
</reference>
<evidence type="ECO:0000313" key="4">
    <source>
        <dbReference type="Proteomes" id="UP000886842"/>
    </source>
</evidence>
<dbReference type="EMBL" id="DVLP01000197">
    <property type="protein sequence ID" value="HIT75200.1"/>
    <property type="molecule type" value="Genomic_DNA"/>
</dbReference>
<feature type="region of interest" description="Disordered" evidence="1">
    <location>
        <begin position="453"/>
        <end position="495"/>
    </location>
</feature>
<dbReference type="AlphaFoldDB" id="A0A9D1GYL4"/>
<feature type="compositionally biased region" description="Basic and acidic residues" evidence="1">
    <location>
        <begin position="485"/>
        <end position="495"/>
    </location>
</feature>
<gene>
    <name evidence="3" type="ORF">IAA98_06425</name>
</gene>
<reference evidence="3" key="1">
    <citation type="submission" date="2020-10" db="EMBL/GenBank/DDBJ databases">
        <authorList>
            <person name="Gilroy R."/>
        </authorList>
    </citation>
    <scope>NUCLEOTIDE SEQUENCE</scope>
    <source>
        <strain evidence="3">ChiGjej1B1-24693</strain>
    </source>
</reference>
<organism evidence="3 4">
    <name type="scientific">Candidatus Avipropionibacterium avicola</name>
    <dbReference type="NCBI Taxonomy" id="2840701"/>
    <lineage>
        <taxon>Bacteria</taxon>
        <taxon>Bacillati</taxon>
        <taxon>Actinomycetota</taxon>
        <taxon>Actinomycetes</taxon>
        <taxon>Propionibacteriales</taxon>
        <taxon>Propionibacteriaceae</taxon>
        <taxon>Propionibacteriaceae incertae sedis</taxon>
        <taxon>Candidatus Avipropionibacterium</taxon>
    </lineage>
</organism>
<accession>A0A9D1GYL4</accession>
<feature type="compositionally biased region" description="Low complexity" evidence="1">
    <location>
        <begin position="465"/>
        <end position="476"/>
    </location>
</feature>